<dbReference type="Pfam" id="PF14385">
    <property type="entry name" value="DUF4416"/>
    <property type="match status" value="1"/>
</dbReference>
<sequence>MSVPKMPDPAKLVMSVFMKEKPLFESVFPLLETIGGPVDLVSRWLDFDFTTYYHKEMGHPLFRRILAFKSLVDQADLSKIKQATNAVEQQFVKDQQRRINIDPGYLLPSRFVLATGKDYAHRIYIGDHMYADLTLMYVGKQFVPLDWTYPDYRSKEIVRFLEQVRDKYLLDLKAVKRSLS</sequence>
<dbReference type="OrthoDB" id="9788989at2"/>
<keyword evidence="2" id="KW-1185">Reference proteome</keyword>
<dbReference type="Proteomes" id="UP000014216">
    <property type="component" value="Unassembled WGS sequence"/>
</dbReference>
<comment type="caution">
    <text evidence="1">The sequence shown here is derived from an EMBL/GenBank/DDBJ whole genome shotgun (WGS) entry which is preliminary data.</text>
</comment>
<gene>
    <name evidence="1" type="ORF">Dpo_3c00090</name>
</gene>
<dbReference type="AlphaFoldDB" id="S0G5P0"/>
<dbReference type="EMBL" id="APJX01000003">
    <property type="protein sequence ID" value="EMS79867.1"/>
    <property type="molecule type" value="Genomic_DNA"/>
</dbReference>
<dbReference type="InterPro" id="IPR025529">
    <property type="entry name" value="DUF4416"/>
</dbReference>
<evidence type="ECO:0008006" key="3">
    <source>
        <dbReference type="Google" id="ProtNLM"/>
    </source>
</evidence>
<protein>
    <recommendedName>
        <fullName evidence="3">GTP-binding protein</fullName>
    </recommendedName>
</protein>
<reference evidence="1 2" key="1">
    <citation type="journal article" date="2013" name="Genome Announc.">
        <title>Draft Genome Sequence of Desulfotignum phosphitoxidans DSM 13687 Strain FiPS-3.</title>
        <authorList>
            <person name="Poehlein A."/>
            <person name="Daniel R."/>
            <person name="Simeonova D.D."/>
        </authorList>
    </citation>
    <scope>NUCLEOTIDE SEQUENCE [LARGE SCALE GENOMIC DNA]</scope>
    <source>
        <strain evidence="1 2">DSM 13687</strain>
    </source>
</reference>
<organism evidence="1 2">
    <name type="scientific">Desulfotignum phosphitoxidans DSM 13687</name>
    <dbReference type="NCBI Taxonomy" id="1286635"/>
    <lineage>
        <taxon>Bacteria</taxon>
        <taxon>Pseudomonadati</taxon>
        <taxon>Thermodesulfobacteriota</taxon>
        <taxon>Desulfobacteria</taxon>
        <taxon>Desulfobacterales</taxon>
        <taxon>Desulfobacteraceae</taxon>
        <taxon>Desulfotignum</taxon>
    </lineage>
</organism>
<proteinExistence type="predicted"/>
<evidence type="ECO:0000313" key="1">
    <source>
        <dbReference type="EMBL" id="EMS79867.1"/>
    </source>
</evidence>
<accession>S0G5P0</accession>
<dbReference type="RefSeq" id="WP_006965190.1">
    <property type="nucleotide sequence ID" value="NZ_APJX01000003.1"/>
</dbReference>
<name>S0G5P0_9BACT</name>
<evidence type="ECO:0000313" key="2">
    <source>
        <dbReference type="Proteomes" id="UP000014216"/>
    </source>
</evidence>